<evidence type="ECO:0000313" key="2">
    <source>
        <dbReference type="Proteomes" id="UP000326881"/>
    </source>
</evidence>
<dbReference type="RefSeq" id="WP_153269404.1">
    <property type="nucleotide sequence ID" value="NZ_CP043498.1"/>
</dbReference>
<organism evidence="1 2">
    <name type="scientific">Rhizobium grahamii</name>
    <dbReference type="NCBI Taxonomy" id="1120045"/>
    <lineage>
        <taxon>Bacteria</taxon>
        <taxon>Pseudomonadati</taxon>
        <taxon>Pseudomonadota</taxon>
        <taxon>Alphaproteobacteria</taxon>
        <taxon>Hyphomicrobiales</taxon>
        <taxon>Rhizobiaceae</taxon>
        <taxon>Rhizobium/Agrobacterium group</taxon>
        <taxon>Rhizobium</taxon>
    </lineage>
</organism>
<reference evidence="1 2" key="1">
    <citation type="submission" date="2019-08" db="EMBL/GenBank/DDBJ databases">
        <title>Prosopis cineraria nodule microbiome.</title>
        <authorList>
            <person name="Ali R."/>
            <person name="Chaluvadi S.R."/>
            <person name="Wang X."/>
        </authorList>
    </citation>
    <scope>NUCLEOTIDE SEQUENCE [LARGE SCALE GENOMIC DNA]</scope>
    <source>
        <strain evidence="1 2">BG7</strain>
    </source>
</reference>
<protein>
    <submittedName>
        <fullName evidence="1">DUF922 domain-containing protein</fullName>
    </submittedName>
</protein>
<dbReference type="PIRSF" id="PIRSF010521">
    <property type="entry name" value="DUF922_bac"/>
    <property type="match status" value="1"/>
</dbReference>
<gene>
    <name evidence="1" type="ORF">FZ934_00135</name>
</gene>
<name>A0A5Q0C3W1_9HYPH</name>
<dbReference type="Pfam" id="PF06037">
    <property type="entry name" value="DUF922"/>
    <property type="match status" value="1"/>
</dbReference>
<evidence type="ECO:0000313" key="1">
    <source>
        <dbReference type="EMBL" id="QFY58994.1"/>
    </source>
</evidence>
<dbReference type="OrthoDB" id="7906163at2"/>
<accession>A0A5Q0C3W1</accession>
<keyword evidence="2" id="KW-1185">Reference proteome</keyword>
<dbReference type="KEGG" id="rgr:FZ934_00135"/>
<dbReference type="EMBL" id="CP043498">
    <property type="protein sequence ID" value="QFY58994.1"/>
    <property type="molecule type" value="Genomic_DNA"/>
</dbReference>
<proteinExistence type="predicted"/>
<dbReference type="Proteomes" id="UP000326881">
    <property type="component" value="Chromosome"/>
</dbReference>
<sequence length="190" mass="20950">MALLCVFGPATASAQWQPSEEVRTYSISGKTGAELYGSIGERGPEVGGRVRTIAHTTFRLTWQRKYEPRDGACVLASAKPKLVLIYTLPKPSTSLSPAVKASWDTFLNGVRKHEKVHGTIITEMVHDIEAMSVGFSAPDDPDCRKIRVELTKRLGELSDRQRERGREFDRVEMGQGGNIQALILDLVNGP</sequence>
<dbReference type="AlphaFoldDB" id="A0A5Q0C3W1"/>
<dbReference type="InterPro" id="IPR010321">
    <property type="entry name" value="DUF922"/>
</dbReference>